<dbReference type="InterPro" id="IPR001733">
    <property type="entry name" value="Peptidase_S26B"/>
</dbReference>
<organism evidence="3 4">
    <name type="scientific">Nocardioides psychrotolerans</name>
    <dbReference type="NCBI Taxonomy" id="1005945"/>
    <lineage>
        <taxon>Bacteria</taxon>
        <taxon>Bacillati</taxon>
        <taxon>Actinomycetota</taxon>
        <taxon>Actinomycetes</taxon>
        <taxon>Propionibacteriales</taxon>
        <taxon>Nocardioidaceae</taxon>
        <taxon>Nocardioides</taxon>
    </lineage>
</organism>
<dbReference type="OrthoDB" id="4315104at2"/>
<dbReference type="EC" id="3.4.21.89" evidence="1"/>
<dbReference type="AlphaFoldDB" id="A0A1I3MDN3"/>
<accession>A0A1I3MDN3</accession>
<keyword evidence="2" id="KW-0812">Transmembrane</keyword>
<dbReference type="RefSeq" id="WP_091115723.1">
    <property type="nucleotide sequence ID" value="NZ_BKAF01000023.1"/>
</dbReference>
<dbReference type="GO" id="GO:0016020">
    <property type="term" value="C:membrane"/>
    <property type="evidence" value="ECO:0007669"/>
    <property type="project" value="UniProtKB-UniRule"/>
</dbReference>
<gene>
    <name evidence="3" type="ORF">SAMN05216561_11557</name>
</gene>
<evidence type="ECO:0000313" key="3">
    <source>
        <dbReference type="EMBL" id="SFI95052.1"/>
    </source>
</evidence>
<keyword evidence="2" id="KW-0472">Membrane</keyword>
<feature type="transmembrane region" description="Helical" evidence="2">
    <location>
        <begin position="145"/>
        <end position="163"/>
    </location>
</feature>
<evidence type="ECO:0000256" key="2">
    <source>
        <dbReference type="SAM" id="Phobius"/>
    </source>
</evidence>
<dbReference type="GO" id="GO:0004252">
    <property type="term" value="F:serine-type endopeptidase activity"/>
    <property type="evidence" value="ECO:0007669"/>
    <property type="project" value="UniProtKB-UniRule"/>
</dbReference>
<dbReference type="CDD" id="cd06530">
    <property type="entry name" value="S26_SPase_I"/>
    <property type="match status" value="1"/>
</dbReference>
<dbReference type="GO" id="GO:0009003">
    <property type="term" value="F:signal peptidase activity"/>
    <property type="evidence" value="ECO:0007669"/>
    <property type="project" value="UniProtKB-EC"/>
</dbReference>
<evidence type="ECO:0000313" key="4">
    <source>
        <dbReference type="Proteomes" id="UP000198649"/>
    </source>
</evidence>
<protein>
    <recommendedName>
        <fullName evidence="1">Signal peptidase I</fullName>
        <ecNumber evidence="1">3.4.21.89</ecNumber>
    </recommendedName>
</protein>
<dbReference type="GO" id="GO:0006465">
    <property type="term" value="P:signal peptide processing"/>
    <property type="evidence" value="ECO:0007669"/>
    <property type="project" value="UniProtKB-UniRule"/>
</dbReference>
<proteinExistence type="predicted"/>
<evidence type="ECO:0000256" key="1">
    <source>
        <dbReference type="NCBIfam" id="TIGR02228"/>
    </source>
</evidence>
<dbReference type="NCBIfam" id="TIGR02228">
    <property type="entry name" value="sigpep_I_arch"/>
    <property type="match status" value="1"/>
</dbReference>
<reference evidence="3 4" key="1">
    <citation type="submission" date="2016-10" db="EMBL/GenBank/DDBJ databases">
        <authorList>
            <person name="de Groot N.N."/>
        </authorList>
    </citation>
    <scope>NUCLEOTIDE SEQUENCE [LARGE SCALE GENOMIC DNA]</scope>
    <source>
        <strain evidence="3 4">CGMCC 1.11156</strain>
    </source>
</reference>
<dbReference type="EMBL" id="FOQG01000015">
    <property type="protein sequence ID" value="SFI95052.1"/>
    <property type="molecule type" value="Genomic_DNA"/>
</dbReference>
<name>A0A1I3MDN3_9ACTN</name>
<dbReference type="Proteomes" id="UP000198649">
    <property type="component" value="Unassembled WGS sequence"/>
</dbReference>
<dbReference type="STRING" id="1005945.SAMN05216561_11557"/>
<keyword evidence="2" id="KW-1133">Transmembrane helix</keyword>
<sequence>MEIAPAPPRRRTSPRARMLLVLGIFGPVTLLALLPTVLGLQRYVVTSDSMSGGIERGSVVFERRVPVGDLRVGDVITYERPSSAGSDGLVTHRIEWIEGAYLQTRGDAEPGPDPWLVPLGQPTMSRVVLSIPYVGYPFVAPIGQSVWLLVLVVPGALLGSLLVQDARRSRASPARMSHRVGTSAR</sequence>
<dbReference type="InterPro" id="IPR019533">
    <property type="entry name" value="Peptidase_S26"/>
</dbReference>
<keyword evidence="4" id="KW-1185">Reference proteome</keyword>